<gene>
    <name evidence="1" type="ORF">E5358_05470</name>
</gene>
<sequence length="131" mass="14870">MEEKETLELQTIEELDPKLRAAVEKKVADLKANNPKAKIFPLMVDGDPDDEKDVYIGYFCQPSFITFSKYMTFAQKDQASAMRQLARDCFLDGDKELIDDDSLFLFGLMGQLNNIIQMRGGRVINLSKPGK</sequence>
<accession>A0AC61QSE3</accession>
<evidence type="ECO:0000313" key="2">
    <source>
        <dbReference type="Proteomes" id="UP000308886"/>
    </source>
</evidence>
<name>A0AC61QSE3_9BACT</name>
<evidence type="ECO:0000313" key="1">
    <source>
        <dbReference type="EMBL" id="TGX82787.1"/>
    </source>
</evidence>
<protein>
    <submittedName>
        <fullName evidence="1">Uncharacterized protein</fullName>
    </submittedName>
</protein>
<reference evidence="1" key="1">
    <citation type="submission" date="2019-04" db="EMBL/GenBank/DDBJ databases">
        <title>Microbes associate with the intestines of laboratory mice.</title>
        <authorList>
            <person name="Navarre W."/>
            <person name="Wong E."/>
            <person name="Huang K."/>
            <person name="Tropini C."/>
            <person name="Ng K."/>
            <person name="Yu B."/>
        </authorList>
    </citation>
    <scope>NUCLEOTIDE SEQUENCE</scope>
    <source>
        <strain evidence="1">NM73_A23</strain>
    </source>
</reference>
<organism evidence="1 2">
    <name type="scientific">Palleniella muris</name>
    <dbReference type="NCBI Taxonomy" id="3038145"/>
    <lineage>
        <taxon>Bacteria</taxon>
        <taxon>Pseudomonadati</taxon>
        <taxon>Bacteroidota</taxon>
        <taxon>Bacteroidia</taxon>
        <taxon>Bacteroidales</taxon>
        <taxon>Prevotellaceae</taxon>
        <taxon>Palleniella</taxon>
    </lineage>
</organism>
<dbReference type="Proteomes" id="UP000308886">
    <property type="component" value="Unassembled WGS sequence"/>
</dbReference>
<keyword evidence="2" id="KW-1185">Reference proteome</keyword>
<comment type="caution">
    <text evidence="1">The sequence shown here is derived from an EMBL/GenBank/DDBJ whole genome shotgun (WGS) entry which is preliminary data.</text>
</comment>
<dbReference type="EMBL" id="SRZC01000007">
    <property type="protein sequence ID" value="TGX82787.1"/>
    <property type="molecule type" value="Genomic_DNA"/>
</dbReference>
<proteinExistence type="predicted"/>